<organism evidence="7 8">
    <name type="scientific">Colletotrichum higginsianum (strain IMI 349063)</name>
    <name type="common">Crucifer anthracnose fungus</name>
    <dbReference type="NCBI Taxonomy" id="759273"/>
    <lineage>
        <taxon>Eukaryota</taxon>
        <taxon>Fungi</taxon>
        <taxon>Dikarya</taxon>
        <taxon>Ascomycota</taxon>
        <taxon>Pezizomycotina</taxon>
        <taxon>Sordariomycetes</taxon>
        <taxon>Hypocreomycetidae</taxon>
        <taxon>Glomerellales</taxon>
        <taxon>Glomerellaceae</taxon>
        <taxon>Colletotrichum</taxon>
        <taxon>Colletotrichum destructivum species complex</taxon>
    </lineage>
</organism>
<sequence>MKETMSITGGIGADVVLDCAGVPASVKAACEAVKTRGTVVNVAIWEKEIPFNPNWVTWRESSYKSVLGYQKADYEAVIENLRTGALKPASMITRKIPLDDLIEHGIKALITDKDNQVKILVDVNASVSEKAFL</sequence>
<evidence type="ECO:0000313" key="7">
    <source>
        <dbReference type="EMBL" id="CCF43801.1"/>
    </source>
</evidence>
<feature type="domain" description="Alcohol dehydrogenase-like C-terminal" evidence="6">
    <location>
        <begin position="3"/>
        <end position="81"/>
    </location>
</feature>
<dbReference type="GO" id="GO:0046872">
    <property type="term" value="F:metal ion binding"/>
    <property type="evidence" value="ECO:0007669"/>
    <property type="project" value="UniProtKB-KW"/>
</dbReference>
<reference evidence="8" key="1">
    <citation type="journal article" date="2012" name="Nat. Genet.">
        <title>Lifestyle transitions in plant pathogenic Colletotrichum fungi deciphered by genome and transcriptome analyses.</title>
        <authorList>
            <person name="O'Connell R.J."/>
            <person name="Thon M.R."/>
            <person name="Hacquard S."/>
            <person name="Amyotte S.G."/>
            <person name="Kleemann J."/>
            <person name="Torres M.F."/>
            <person name="Damm U."/>
            <person name="Buiate E.A."/>
            <person name="Epstein L."/>
            <person name="Alkan N."/>
            <person name="Altmueller J."/>
            <person name="Alvarado-Balderrama L."/>
            <person name="Bauser C.A."/>
            <person name="Becker C."/>
            <person name="Birren B.W."/>
            <person name="Chen Z."/>
            <person name="Choi J."/>
            <person name="Crouch J.A."/>
            <person name="Duvick J.P."/>
            <person name="Farman M.A."/>
            <person name="Gan P."/>
            <person name="Heiman D."/>
            <person name="Henrissat B."/>
            <person name="Howard R.J."/>
            <person name="Kabbage M."/>
            <person name="Koch C."/>
            <person name="Kracher B."/>
            <person name="Kubo Y."/>
            <person name="Law A.D."/>
            <person name="Lebrun M.-H."/>
            <person name="Lee Y.-H."/>
            <person name="Miyara I."/>
            <person name="Moore N."/>
            <person name="Neumann U."/>
            <person name="Nordstroem K."/>
            <person name="Panaccione D.G."/>
            <person name="Panstruga R."/>
            <person name="Place M."/>
            <person name="Proctor R.H."/>
            <person name="Prusky D."/>
            <person name="Rech G."/>
            <person name="Reinhardt R."/>
            <person name="Rollins J.A."/>
            <person name="Rounsley S."/>
            <person name="Schardl C.L."/>
            <person name="Schwartz D.C."/>
            <person name="Shenoy N."/>
            <person name="Shirasu K."/>
            <person name="Sikhakolli U.R."/>
            <person name="Stueber K."/>
            <person name="Sukno S.A."/>
            <person name="Sweigard J.A."/>
            <person name="Takano Y."/>
            <person name="Takahara H."/>
            <person name="Trail F."/>
            <person name="van der Does H.C."/>
            <person name="Voll L.M."/>
            <person name="Will I."/>
            <person name="Young S."/>
            <person name="Zeng Q."/>
            <person name="Zhang J."/>
            <person name="Zhou S."/>
            <person name="Dickman M.B."/>
            <person name="Schulze-Lefert P."/>
            <person name="Ver Loren van Themaat E."/>
            <person name="Ma L.-J."/>
            <person name="Vaillancourt L.J."/>
        </authorList>
    </citation>
    <scope>NUCLEOTIDE SEQUENCE [LARGE SCALE GENOMIC DNA]</scope>
    <source>
        <strain evidence="8">IMI 349063</strain>
    </source>
</reference>
<keyword evidence="3" id="KW-0479">Metal-binding</keyword>
<dbReference type="VEuPathDB" id="FungiDB:CH63R_05051"/>
<dbReference type="Pfam" id="PF00107">
    <property type="entry name" value="ADH_zinc_N"/>
    <property type="match status" value="1"/>
</dbReference>
<gene>
    <name evidence="7" type="ORF">CH063_13402</name>
</gene>
<dbReference type="Proteomes" id="UP000007174">
    <property type="component" value="Unassembled WGS sequence"/>
</dbReference>
<evidence type="ECO:0000313" key="8">
    <source>
        <dbReference type="Proteomes" id="UP000007174"/>
    </source>
</evidence>
<dbReference type="eggNOG" id="KOG0024">
    <property type="taxonomic scope" value="Eukaryota"/>
</dbReference>
<dbReference type="AlphaFoldDB" id="H1VU92"/>
<dbReference type="EMBL" id="CACQ02006387">
    <property type="protein sequence ID" value="CCF43801.1"/>
    <property type="molecule type" value="Genomic_DNA"/>
</dbReference>
<dbReference type="Gene3D" id="3.40.50.720">
    <property type="entry name" value="NAD(P)-binding Rossmann-like Domain"/>
    <property type="match status" value="1"/>
</dbReference>
<keyword evidence="4" id="KW-0862">Zinc</keyword>
<evidence type="ECO:0000256" key="3">
    <source>
        <dbReference type="ARBA" id="ARBA00022723"/>
    </source>
</evidence>
<dbReference type="GO" id="GO:0005737">
    <property type="term" value="C:cytoplasm"/>
    <property type="evidence" value="ECO:0007669"/>
    <property type="project" value="TreeGrafter"/>
</dbReference>
<dbReference type="PANTHER" id="PTHR43161">
    <property type="entry name" value="SORBITOL DEHYDROGENASE"/>
    <property type="match status" value="1"/>
</dbReference>
<dbReference type="InterPro" id="IPR036291">
    <property type="entry name" value="NAD(P)-bd_dom_sf"/>
</dbReference>
<evidence type="ECO:0000256" key="5">
    <source>
        <dbReference type="ARBA" id="ARBA00023002"/>
    </source>
</evidence>
<dbReference type="Gene3D" id="3.90.180.10">
    <property type="entry name" value="Medium-chain alcohol dehydrogenases, catalytic domain"/>
    <property type="match status" value="1"/>
</dbReference>
<evidence type="ECO:0000256" key="2">
    <source>
        <dbReference type="ARBA" id="ARBA00008072"/>
    </source>
</evidence>
<dbReference type="PANTHER" id="PTHR43161:SF23">
    <property type="entry name" value="(R,R)-BUTANEDIOL DEHYDROGENASE-RELATED"/>
    <property type="match status" value="1"/>
</dbReference>
<comment type="cofactor">
    <cofactor evidence="1">
        <name>Zn(2+)</name>
        <dbReference type="ChEBI" id="CHEBI:29105"/>
    </cofactor>
</comment>
<keyword evidence="5" id="KW-0560">Oxidoreductase</keyword>
<dbReference type="STRING" id="759273.H1VU92"/>
<dbReference type="SUPFAM" id="SSF51735">
    <property type="entry name" value="NAD(P)-binding Rossmann-fold domains"/>
    <property type="match status" value="1"/>
</dbReference>
<accession>H1VU92</accession>
<name>H1VU92_COLHI</name>
<dbReference type="GO" id="GO:0000721">
    <property type="term" value="F:(R,R)-butanediol dehydrogenase activity"/>
    <property type="evidence" value="ECO:0007669"/>
    <property type="project" value="TreeGrafter"/>
</dbReference>
<dbReference type="InterPro" id="IPR013149">
    <property type="entry name" value="ADH-like_C"/>
</dbReference>
<evidence type="ECO:0000256" key="1">
    <source>
        <dbReference type="ARBA" id="ARBA00001947"/>
    </source>
</evidence>
<evidence type="ECO:0000256" key="4">
    <source>
        <dbReference type="ARBA" id="ARBA00022833"/>
    </source>
</evidence>
<dbReference type="GO" id="GO:0034079">
    <property type="term" value="P:butanediol biosynthetic process"/>
    <property type="evidence" value="ECO:0007669"/>
    <property type="project" value="TreeGrafter"/>
</dbReference>
<comment type="similarity">
    <text evidence="2">Belongs to the zinc-containing alcohol dehydrogenase family.</text>
</comment>
<dbReference type="HOGENOM" id="CLU_026673_11_0_1"/>
<proteinExistence type="inferred from homology"/>
<evidence type="ECO:0000259" key="6">
    <source>
        <dbReference type="Pfam" id="PF00107"/>
    </source>
</evidence>
<protein>
    <submittedName>
        <fullName evidence="7">Sorbitol dehydrogenase</fullName>
    </submittedName>
</protein>